<dbReference type="AlphaFoldDB" id="A0A8H7GYR7"/>
<dbReference type="Proteomes" id="UP000649328">
    <property type="component" value="Unassembled WGS sequence"/>
</dbReference>
<dbReference type="Pfam" id="PF02817">
    <property type="entry name" value="E3_binding"/>
    <property type="match status" value="1"/>
</dbReference>
<keyword evidence="4" id="KW-1185">Reference proteome</keyword>
<evidence type="ECO:0000313" key="4">
    <source>
        <dbReference type="Proteomes" id="UP000649328"/>
    </source>
</evidence>
<dbReference type="InterPro" id="IPR004167">
    <property type="entry name" value="PSBD"/>
</dbReference>
<protein>
    <recommendedName>
        <fullName evidence="2">Peripheral subunit-binding (PSBD) domain-containing protein</fullName>
    </recommendedName>
</protein>
<evidence type="ECO:0000256" key="1">
    <source>
        <dbReference type="ARBA" id="ARBA00007317"/>
    </source>
</evidence>
<gene>
    <name evidence="3" type="ORF">HF325_000188</name>
</gene>
<reference evidence="3" key="1">
    <citation type="submission" date="2020-10" db="EMBL/GenBank/DDBJ databases">
        <title>The Whole-Genome Sequence of Metschnikowia persimmonesis, a Novel Endophytic Yeast Species Isolated from Medicinal Plant Diospyros kaki Thumb.</title>
        <authorList>
            <person name="Rahmat E."/>
            <person name="Kang Y."/>
        </authorList>
    </citation>
    <scope>NUCLEOTIDE SEQUENCE</scope>
    <source>
        <strain evidence="3">KIOM G15050</strain>
    </source>
</reference>
<dbReference type="GO" id="GO:0016746">
    <property type="term" value="F:acyltransferase activity"/>
    <property type="evidence" value="ECO:0007669"/>
    <property type="project" value="InterPro"/>
</dbReference>
<dbReference type="PROSITE" id="PS51826">
    <property type="entry name" value="PSBD"/>
    <property type="match status" value="1"/>
</dbReference>
<evidence type="ECO:0000313" key="3">
    <source>
        <dbReference type="EMBL" id="KAF8004731.1"/>
    </source>
</evidence>
<dbReference type="OrthoDB" id="537444at2759"/>
<organism evidence="3 4">
    <name type="scientific">Metschnikowia pulcherrima</name>
    <dbReference type="NCBI Taxonomy" id="27326"/>
    <lineage>
        <taxon>Eukaryota</taxon>
        <taxon>Fungi</taxon>
        <taxon>Dikarya</taxon>
        <taxon>Ascomycota</taxon>
        <taxon>Saccharomycotina</taxon>
        <taxon>Pichiomycetes</taxon>
        <taxon>Metschnikowiaceae</taxon>
        <taxon>Metschnikowia</taxon>
    </lineage>
</organism>
<dbReference type="EMBL" id="JACBPP010000001">
    <property type="protein sequence ID" value="KAF8004731.1"/>
    <property type="molecule type" value="Genomic_DNA"/>
</dbReference>
<dbReference type="SUPFAM" id="SSF47005">
    <property type="entry name" value="Peripheral subunit-binding domain of 2-oxo acid dehydrogenase complex"/>
    <property type="match status" value="1"/>
</dbReference>
<name>A0A8H7GYR7_9ASCO</name>
<comment type="similarity">
    <text evidence="1">Belongs to the 2-oxoacid dehydrogenase family.</text>
</comment>
<comment type="caution">
    <text evidence="3">The sequence shown here is derived from an EMBL/GenBank/DDBJ whole genome shotgun (WGS) entry which is preliminary data.</text>
</comment>
<evidence type="ECO:0000259" key="2">
    <source>
        <dbReference type="PROSITE" id="PS51826"/>
    </source>
</evidence>
<dbReference type="InterPro" id="IPR036625">
    <property type="entry name" value="E3-bd_dom_sf"/>
</dbReference>
<accession>A0A8H7GYR7</accession>
<sequence>MRQYYSPCPLGKTIALDKGIFLKNIKGSGPKGRIIAKTVENYRTPEAAPAASKSSWIKKC</sequence>
<feature type="domain" description="Peripheral subunit-binding (PSBD)" evidence="2">
    <location>
        <begin position="6"/>
        <end position="43"/>
    </location>
</feature>
<dbReference type="Gene3D" id="4.10.320.10">
    <property type="entry name" value="E3-binding domain"/>
    <property type="match status" value="1"/>
</dbReference>
<proteinExistence type="inferred from homology"/>